<evidence type="ECO:0000256" key="1">
    <source>
        <dbReference type="SAM" id="SignalP"/>
    </source>
</evidence>
<sequence length="184" mass="20445">MLSTRQRLFGIFCSFAKLALRAAVFGAISLSTQTPAFSLPSEDAAYFCTVLFSGGISYDSFSKQWGSAKFRPSEKFVLKLRFLQEREEPPYVPSLPPTKYKDFQISLTEAGKNTSRPCHNTSNAKLPVSIDEYENAFCTSSLSGYRFNLKANRFLTWYAIGYVDGSDDNENTPSMGGGTCTKIN</sequence>
<evidence type="ECO:0000313" key="3">
    <source>
        <dbReference type="Proteomes" id="UP000001096"/>
    </source>
</evidence>
<keyword evidence="1" id="KW-0732">Signal</keyword>
<feature type="chain" id="PRO_5003919677" evidence="1">
    <location>
        <begin position="23"/>
        <end position="184"/>
    </location>
</feature>
<dbReference type="Proteomes" id="UP000001096">
    <property type="component" value="Unassembled WGS sequence"/>
</dbReference>
<dbReference type="AlphaFoldDB" id="K8PE75"/>
<feature type="signal peptide" evidence="1">
    <location>
        <begin position="1"/>
        <end position="22"/>
    </location>
</feature>
<evidence type="ECO:0000313" key="2">
    <source>
        <dbReference type="EMBL" id="EKS39846.1"/>
    </source>
</evidence>
<gene>
    <name evidence="2" type="ORF">HMPREF9695_01807</name>
</gene>
<proteinExistence type="predicted"/>
<dbReference type="EMBL" id="AGWX01000002">
    <property type="protein sequence ID" value="EKS39846.1"/>
    <property type="molecule type" value="Genomic_DNA"/>
</dbReference>
<name>K8PE75_9BRAD</name>
<reference evidence="2 3" key="1">
    <citation type="submission" date="2012-04" db="EMBL/GenBank/DDBJ databases">
        <title>The Genome Sequence of Afipia broomeae ATCC 49717.</title>
        <authorList>
            <consortium name="The Broad Institute Genome Sequencing Platform"/>
            <person name="Earl A."/>
            <person name="Ward D."/>
            <person name="Feldgarden M."/>
            <person name="Gevers D."/>
            <person name="Huys G."/>
            <person name="Walker B."/>
            <person name="Young S.K."/>
            <person name="Zeng Q."/>
            <person name="Gargeya S."/>
            <person name="Fitzgerald M."/>
            <person name="Haas B."/>
            <person name="Abouelleil A."/>
            <person name="Alvarado L."/>
            <person name="Arachchi H.M."/>
            <person name="Berlin A."/>
            <person name="Chapman S.B."/>
            <person name="Goldberg J."/>
            <person name="Griggs A."/>
            <person name="Gujja S."/>
            <person name="Hansen M."/>
            <person name="Howarth C."/>
            <person name="Imamovic A."/>
            <person name="Larimer J."/>
            <person name="McCowen C."/>
            <person name="Montmayeur A."/>
            <person name="Murphy C."/>
            <person name="Neiman D."/>
            <person name="Pearson M."/>
            <person name="Priest M."/>
            <person name="Roberts A."/>
            <person name="Saif S."/>
            <person name="Shea T."/>
            <person name="Sisk P."/>
            <person name="Sykes S."/>
            <person name="Wortman J."/>
            <person name="Nusbaum C."/>
            <person name="Birren B."/>
        </authorList>
    </citation>
    <scope>NUCLEOTIDE SEQUENCE [LARGE SCALE GENOMIC DNA]</scope>
    <source>
        <strain evidence="2 3">ATCC 49717</strain>
    </source>
</reference>
<organism evidence="2 3">
    <name type="scientific">Afipia broomeae ATCC 49717</name>
    <dbReference type="NCBI Taxonomy" id="883078"/>
    <lineage>
        <taxon>Bacteria</taxon>
        <taxon>Pseudomonadati</taxon>
        <taxon>Pseudomonadota</taxon>
        <taxon>Alphaproteobacteria</taxon>
        <taxon>Hyphomicrobiales</taxon>
        <taxon>Nitrobacteraceae</taxon>
        <taxon>Afipia</taxon>
    </lineage>
</organism>
<comment type="caution">
    <text evidence="2">The sequence shown here is derived from an EMBL/GenBank/DDBJ whole genome shotgun (WGS) entry which is preliminary data.</text>
</comment>
<keyword evidence="3" id="KW-1185">Reference proteome</keyword>
<accession>K8PE75</accession>
<protein>
    <submittedName>
        <fullName evidence="2">Uncharacterized protein</fullName>
    </submittedName>
</protein>
<dbReference type="HOGENOM" id="CLU_1465290_0_0_5"/>